<dbReference type="STRING" id="379532.ENSPCOP00000013531"/>
<evidence type="ECO:0000256" key="1">
    <source>
        <dbReference type="SAM" id="MobiDB-lite"/>
    </source>
</evidence>
<organism evidence="4 5">
    <name type="scientific">Propithecus coquereli</name>
    <name type="common">Coquerel's sifaka</name>
    <name type="synonym">Propithecus verreauxi coquereli</name>
    <dbReference type="NCBI Taxonomy" id="379532"/>
    <lineage>
        <taxon>Eukaryota</taxon>
        <taxon>Metazoa</taxon>
        <taxon>Chordata</taxon>
        <taxon>Craniata</taxon>
        <taxon>Vertebrata</taxon>
        <taxon>Euteleostomi</taxon>
        <taxon>Mammalia</taxon>
        <taxon>Eutheria</taxon>
        <taxon>Euarchontoglires</taxon>
        <taxon>Primates</taxon>
        <taxon>Strepsirrhini</taxon>
        <taxon>Lemuriformes</taxon>
        <taxon>Indriidae</taxon>
        <taxon>Propithecus</taxon>
    </lineage>
</organism>
<feature type="region of interest" description="Disordered" evidence="1">
    <location>
        <begin position="240"/>
        <end position="274"/>
    </location>
</feature>
<dbReference type="InterPro" id="IPR002861">
    <property type="entry name" value="Reeler_dom"/>
</dbReference>
<feature type="compositionally biased region" description="Polar residues" evidence="1">
    <location>
        <begin position="310"/>
        <end position="321"/>
    </location>
</feature>
<name>A0A2K6FHR9_PROCO</name>
<reference evidence="4" key="1">
    <citation type="submission" date="2025-08" db="UniProtKB">
        <authorList>
            <consortium name="Ensembl"/>
        </authorList>
    </citation>
    <scope>IDENTIFICATION</scope>
</reference>
<evidence type="ECO:0000313" key="4">
    <source>
        <dbReference type="Ensembl" id="ENSPCOP00000013531.1"/>
    </source>
</evidence>
<reference evidence="4" key="2">
    <citation type="submission" date="2025-09" db="UniProtKB">
        <authorList>
            <consortium name="Ensembl"/>
        </authorList>
    </citation>
    <scope>IDENTIFICATION</scope>
</reference>
<sequence length="526" mass="56229">MRVQAALAGWACTTLCLASCCSAFSHGASAVSCEDMEPKHVRARPQRPGTHHITIHTSRSSYAPGDKIPVTVRSGRDFMGFLLQARRVSDHQIAGTFVFIPPRSKLMTCSEEADAVTHSDKSPKRNLSFVWKAPAQPVGDIRFLLSVVQSYFVYWARIESSVVSQQTQSRAHSEDGVEPRSLLPTPRQRLDDIEGAAPAPRAPMALVQQRTDTFAVGLPEAAKENNPDPVPAGIWVTTFPGDAETLSQPSSHTATAGSNGQQASGGSNPTLEPSLDVHGLERLVALRGFSSEGFAFRPSTHHRTHDDPSSDSLETCLSSEGNEQDKVEASNRTVTRHPLYTVQLTSPQRLWSSEAFTGNGAGAADLTPVSQTSGTSMPPAAGDQSEASRPSASFLPQSKHQEPRVGEADGEGGLGYPRKTNSRPEVGLEGARAPSGIQLKTAQLGVLLGLSAMLGMALAAGLRYLHTQCCHLQTEVSFSEPAADAVARSDVGETVHVRKIGENSFVLVQAEYNWIAPSVASKKTVL</sequence>
<dbReference type="Pfam" id="PF02014">
    <property type="entry name" value="Reeler"/>
    <property type="match status" value="1"/>
</dbReference>
<dbReference type="Ensembl" id="ENSPCOT00000024135.1">
    <property type="protein sequence ID" value="ENSPCOP00000013531.1"/>
    <property type="gene ID" value="ENSPCOG00000018399.1"/>
</dbReference>
<dbReference type="GO" id="GO:0016020">
    <property type="term" value="C:membrane"/>
    <property type="evidence" value="ECO:0007669"/>
    <property type="project" value="TreeGrafter"/>
</dbReference>
<dbReference type="PANTHER" id="PTHR45828:SF51">
    <property type="entry name" value="REELIN DOMAIN-CONTAINING PROTEIN 1"/>
    <property type="match status" value="1"/>
</dbReference>
<evidence type="ECO:0000256" key="2">
    <source>
        <dbReference type="SAM" id="SignalP"/>
    </source>
</evidence>
<evidence type="ECO:0000313" key="5">
    <source>
        <dbReference type="Proteomes" id="UP000233160"/>
    </source>
</evidence>
<dbReference type="InterPro" id="IPR051237">
    <property type="entry name" value="Ferric-chelate_Red/DefProt"/>
</dbReference>
<dbReference type="AlphaFoldDB" id="A0A2K6FHR9"/>
<feature type="domain" description="Reelin" evidence="3">
    <location>
        <begin position="18"/>
        <end position="179"/>
    </location>
</feature>
<feature type="chain" id="PRO_5014374211" evidence="2">
    <location>
        <begin position="24"/>
        <end position="526"/>
    </location>
</feature>
<dbReference type="PANTHER" id="PTHR45828">
    <property type="entry name" value="CYTOCHROME B561/FERRIC REDUCTASE TRANSMEMBRANE"/>
    <property type="match status" value="1"/>
</dbReference>
<dbReference type="CDD" id="cd08544">
    <property type="entry name" value="Reeler"/>
    <property type="match status" value="1"/>
</dbReference>
<feature type="region of interest" description="Disordered" evidence="1">
    <location>
        <begin position="165"/>
        <end position="188"/>
    </location>
</feature>
<feature type="region of interest" description="Disordered" evidence="1">
    <location>
        <begin position="298"/>
        <end position="340"/>
    </location>
</feature>
<accession>A0A2K6FHR9</accession>
<dbReference type="Proteomes" id="UP000233160">
    <property type="component" value="Unassembled WGS sequence"/>
</dbReference>
<feature type="compositionally biased region" description="Low complexity" evidence="1">
    <location>
        <begin position="256"/>
        <end position="268"/>
    </location>
</feature>
<evidence type="ECO:0000259" key="3">
    <source>
        <dbReference type="PROSITE" id="PS51019"/>
    </source>
</evidence>
<protein>
    <submittedName>
        <fullName evidence="4">Reeler domain containing 1</fullName>
    </submittedName>
</protein>
<keyword evidence="5" id="KW-1185">Reference proteome</keyword>
<proteinExistence type="predicted"/>
<dbReference type="Gene3D" id="2.60.40.4060">
    <property type="entry name" value="Reeler domain"/>
    <property type="match status" value="1"/>
</dbReference>
<dbReference type="InterPro" id="IPR042307">
    <property type="entry name" value="Reeler_sf"/>
</dbReference>
<feature type="signal peptide" evidence="2">
    <location>
        <begin position="1"/>
        <end position="23"/>
    </location>
</feature>
<dbReference type="PROSITE" id="PS51019">
    <property type="entry name" value="REELIN"/>
    <property type="match status" value="1"/>
</dbReference>
<feature type="compositionally biased region" description="Polar residues" evidence="1">
    <location>
        <begin position="245"/>
        <end position="255"/>
    </location>
</feature>
<dbReference type="GeneTree" id="ENSGT00940000163277"/>
<keyword evidence="2" id="KW-0732">Signal</keyword>
<feature type="region of interest" description="Disordered" evidence="1">
    <location>
        <begin position="362"/>
        <end position="429"/>
    </location>
</feature>
<feature type="compositionally biased region" description="Polar residues" evidence="1">
    <location>
        <begin position="385"/>
        <end position="398"/>
    </location>
</feature>
<gene>
    <name evidence="4" type="primary">REELD1</name>
</gene>
<dbReference type="PROSITE" id="PS51257">
    <property type="entry name" value="PROKAR_LIPOPROTEIN"/>
    <property type="match status" value="1"/>
</dbReference>
<dbReference type="OMA" id="DMQPKHI"/>